<dbReference type="PIRSF" id="PIRSF000847">
    <property type="entry name" value="Phos_ph_gly_syn"/>
    <property type="match status" value="1"/>
</dbReference>
<dbReference type="Pfam" id="PF01066">
    <property type="entry name" value="CDP-OH_P_transf"/>
    <property type="match status" value="1"/>
</dbReference>
<dbReference type="InterPro" id="IPR050324">
    <property type="entry name" value="CDP-alcohol_PTase-I"/>
</dbReference>
<evidence type="ECO:0000256" key="8">
    <source>
        <dbReference type="ARBA" id="ARBA00023136"/>
    </source>
</evidence>
<comment type="similarity">
    <text evidence="2 12">Belongs to the CDP-alcohol phosphatidyltransferase class-I family.</text>
</comment>
<dbReference type="PROSITE" id="PS00379">
    <property type="entry name" value="CDP_ALCOHOL_P_TRANSF"/>
    <property type="match status" value="1"/>
</dbReference>
<dbReference type="InterPro" id="IPR048254">
    <property type="entry name" value="CDP_ALCOHOL_P_TRANSF_CS"/>
</dbReference>
<keyword evidence="8 13" id="KW-0472">Membrane</keyword>
<dbReference type="Gene3D" id="1.20.120.1760">
    <property type="match status" value="1"/>
</dbReference>
<keyword evidence="6 13" id="KW-1133">Transmembrane helix</keyword>
<evidence type="ECO:0000256" key="3">
    <source>
        <dbReference type="ARBA" id="ARBA00022516"/>
    </source>
</evidence>
<dbReference type="EC" id="2.7.8.5" evidence="11"/>
<protein>
    <recommendedName>
        <fullName evidence="11">CDP-diacylglycerol--glycerol-3-phosphate 3-phosphatidyltransferase</fullName>
        <ecNumber evidence="11">2.7.8.5</ecNumber>
    </recommendedName>
</protein>
<dbReference type="InterPro" id="IPR004570">
    <property type="entry name" value="Phosphatidylglycerol_P_synth"/>
</dbReference>
<gene>
    <name evidence="14" type="primary">pgsA</name>
    <name evidence="14" type="ORF">DRJ04_03230</name>
</gene>
<keyword evidence="9" id="KW-0594">Phospholipid biosynthesis</keyword>
<comment type="caution">
    <text evidence="14">The sequence shown here is derived from an EMBL/GenBank/DDBJ whole genome shotgun (WGS) entry which is preliminary data.</text>
</comment>
<evidence type="ECO:0000256" key="4">
    <source>
        <dbReference type="ARBA" id="ARBA00022679"/>
    </source>
</evidence>
<dbReference type="AlphaFoldDB" id="A0A662DI53"/>
<evidence type="ECO:0000313" key="15">
    <source>
        <dbReference type="Proteomes" id="UP000280417"/>
    </source>
</evidence>
<name>A0A662DI53_UNCAE</name>
<sequence length="182" mass="20200">MNTANRITISRIALVPFFILFLFILGKLGAVISLFIFIIASLSDWLDGYIARKGNSVTTMGKIMDPVADKILTLSAFICFVYLHIVPFWMVIIIMARDLVVMALRVELANRGCILTPNLVAKFKTVLEYAAVLFALIYLLTSPGFIRISLRISVYSTLGLAAFFAVVSGVQYLLEGRKILAK</sequence>
<accession>A0A662DI53</accession>
<dbReference type="PANTHER" id="PTHR14269">
    <property type="entry name" value="CDP-DIACYLGLYCEROL--GLYCEROL-3-PHOSPHATE 3-PHOSPHATIDYLTRANSFERASE-RELATED"/>
    <property type="match status" value="1"/>
</dbReference>
<dbReference type="InterPro" id="IPR043130">
    <property type="entry name" value="CDP-OH_PTrfase_TM_dom"/>
</dbReference>
<evidence type="ECO:0000256" key="10">
    <source>
        <dbReference type="ARBA" id="ARBA00023264"/>
    </source>
</evidence>
<dbReference type="GO" id="GO:0046474">
    <property type="term" value="P:glycerophospholipid biosynthetic process"/>
    <property type="evidence" value="ECO:0007669"/>
    <property type="project" value="TreeGrafter"/>
</dbReference>
<organism evidence="14 15">
    <name type="scientific">Aerophobetes bacterium</name>
    <dbReference type="NCBI Taxonomy" id="2030807"/>
    <lineage>
        <taxon>Bacteria</taxon>
        <taxon>Candidatus Aerophobota</taxon>
    </lineage>
</organism>
<evidence type="ECO:0000256" key="11">
    <source>
        <dbReference type="NCBIfam" id="TIGR00560"/>
    </source>
</evidence>
<keyword evidence="4 12" id="KW-0808">Transferase</keyword>
<evidence type="ECO:0000256" key="1">
    <source>
        <dbReference type="ARBA" id="ARBA00004141"/>
    </source>
</evidence>
<feature type="transmembrane region" description="Helical" evidence="13">
    <location>
        <begin position="71"/>
        <end position="96"/>
    </location>
</feature>
<keyword evidence="10" id="KW-1208">Phospholipid metabolism</keyword>
<evidence type="ECO:0000256" key="12">
    <source>
        <dbReference type="RuleBase" id="RU003750"/>
    </source>
</evidence>
<proteinExistence type="inferred from homology"/>
<dbReference type="PANTHER" id="PTHR14269:SF62">
    <property type="entry name" value="CDP-DIACYLGLYCEROL--GLYCEROL-3-PHOSPHATE 3-PHOSPHATIDYLTRANSFERASE 1, CHLOROPLASTIC"/>
    <property type="match status" value="1"/>
</dbReference>
<feature type="transmembrane region" description="Helical" evidence="13">
    <location>
        <begin position="12"/>
        <end position="40"/>
    </location>
</feature>
<evidence type="ECO:0000256" key="9">
    <source>
        <dbReference type="ARBA" id="ARBA00023209"/>
    </source>
</evidence>
<comment type="subcellular location">
    <subcellularLocation>
        <location evidence="1">Membrane</location>
        <topology evidence="1">Multi-pass membrane protein</topology>
    </subcellularLocation>
</comment>
<dbReference type="EMBL" id="QMQA01000066">
    <property type="protein sequence ID" value="RLE13983.1"/>
    <property type="molecule type" value="Genomic_DNA"/>
</dbReference>
<feature type="transmembrane region" description="Helical" evidence="13">
    <location>
        <begin position="126"/>
        <end position="146"/>
    </location>
</feature>
<keyword evidence="3" id="KW-0444">Lipid biosynthesis</keyword>
<feature type="transmembrane region" description="Helical" evidence="13">
    <location>
        <begin position="152"/>
        <end position="174"/>
    </location>
</feature>
<keyword evidence="5 13" id="KW-0812">Transmembrane</keyword>
<evidence type="ECO:0000256" key="13">
    <source>
        <dbReference type="SAM" id="Phobius"/>
    </source>
</evidence>
<evidence type="ECO:0000313" key="14">
    <source>
        <dbReference type="EMBL" id="RLE13983.1"/>
    </source>
</evidence>
<evidence type="ECO:0000256" key="7">
    <source>
        <dbReference type="ARBA" id="ARBA00023098"/>
    </source>
</evidence>
<keyword evidence="7" id="KW-0443">Lipid metabolism</keyword>
<evidence type="ECO:0000256" key="5">
    <source>
        <dbReference type="ARBA" id="ARBA00022692"/>
    </source>
</evidence>
<dbReference type="GO" id="GO:0008444">
    <property type="term" value="F:CDP-diacylglycerol-glycerol-3-phosphate 3-phosphatidyltransferase activity"/>
    <property type="evidence" value="ECO:0007669"/>
    <property type="project" value="UniProtKB-UniRule"/>
</dbReference>
<dbReference type="GO" id="GO:0016020">
    <property type="term" value="C:membrane"/>
    <property type="evidence" value="ECO:0007669"/>
    <property type="project" value="UniProtKB-SubCell"/>
</dbReference>
<reference evidence="14 15" key="1">
    <citation type="submission" date="2018-06" db="EMBL/GenBank/DDBJ databases">
        <title>Extensive metabolic versatility and redundancy in microbially diverse, dynamic hydrothermal sediments.</title>
        <authorList>
            <person name="Dombrowski N."/>
            <person name="Teske A."/>
            <person name="Baker B.J."/>
        </authorList>
    </citation>
    <scope>NUCLEOTIDE SEQUENCE [LARGE SCALE GENOMIC DNA]</scope>
    <source>
        <strain evidence="14">B3_G15</strain>
    </source>
</reference>
<dbReference type="Proteomes" id="UP000280417">
    <property type="component" value="Unassembled WGS sequence"/>
</dbReference>
<dbReference type="InterPro" id="IPR000462">
    <property type="entry name" value="CDP-OH_P_trans"/>
</dbReference>
<dbReference type="NCBIfam" id="TIGR00560">
    <property type="entry name" value="pgsA"/>
    <property type="match status" value="1"/>
</dbReference>
<evidence type="ECO:0000256" key="2">
    <source>
        <dbReference type="ARBA" id="ARBA00010441"/>
    </source>
</evidence>
<evidence type="ECO:0000256" key="6">
    <source>
        <dbReference type="ARBA" id="ARBA00022989"/>
    </source>
</evidence>